<dbReference type="CDD" id="cd01562">
    <property type="entry name" value="Thr-dehyd"/>
    <property type="match status" value="1"/>
</dbReference>
<reference evidence="6" key="1">
    <citation type="journal article" date="2020" name="mSystems">
        <title>Genome- and Community-Level Interaction Insights into Carbon Utilization and Element Cycling Functions of Hydrothermarchaeota in Hydrothermal Sediment.</title>
        <authorList>
            <person name="Zhou Z."/>
            <person name="Liu Y."/>
            <person name="Xu W."/>
            <person name="Pan J."/>
            <person name="Luo Z.H."/>
            <person name="Li M."/>
        </authorList>
    </citation>
    <scope>NUCLEOTIDE SEQUENCE [LARGE SCALE GENOMIC DNA]</scope>
    <source>
        <strain evidence="6">HyVt-485</strain>
    </source>
</reference>
<organism evidence="6">
    <name type="scientific">Hellea balneolensis</name>
    <dbReference type="NCBI Taxonomy" id="287478"/>
    <lineage>
        <taxon>Bacteria</taxon>
        <taxon>Pseudomonadati</taxon>
        <taxon>Pseudomonadota</taxon>
        <taxon>Alphaproteobacteria</taxon>
        <taxon>Maricaulales</taxon>
        <taxon>Robiginitomaculaceae</taxon>
        <taxon>Hellea</taxon>
    </lineage>
</organism>
<sequence length="334" mass="35828">MLELPTYSDVKSAQIRLQGHAIRTPLVSSTHLNTMCGYNLFLKNETKQVTGTFKYRGARSRMSLLSSEELERGVVAFSSGNHAQGVAFNARELGTTSIIVMPKSAPQKKKDGTKALGADIVEYDIATENREQIAERIASETGRILVPAFDDKYVIAGQGTCALEICEQAKEQGAHLDAVITPMGGGGLGAGTSLAVKHLAPQAQIYGVEPAGFDDQRRSLLSGRRERILKGGRTLCDALMSPKPGVLTFAINKRALMDIFVVTDEMVLKTIAVVYSDLGIKLEPGGAAALASILYGDTPFKPGANIAVILSGGNVDDEIFDLAIRTTTEIMHEF</sequence>
<dbReference type="GO" id="GO:0030378">
    <property type="term" value="F:serine racemase activity"/>
    <property type="evidence" value="ECO:0007669"/>
    <property type="project" value="TreeGrafter"/>
</dbReference>
<dbReference type="InterPro" id="IPR001926">
    <property type="entry name" value="TrpB-like_PALP"/>
</dbReference>
<keyword evidence="3" id="KW-0663">Pyridoxal phosphate</keyword>
<dbReference type="SUPFAM" id="SSF53686">
    <property type="entry name" value="Tryptophan synthase beta subunit-like PLP-dependent enzymes"/>
    <property type="match status" value="1"/>
</dbReference>
<name>A0A7C5QW95_9PROT</name>
<comment type="similarity">
    <text evidence="2">Belongs to the serine/threonine dehydratase family.</text>
</comment>
<comment type="caution">
    <text evidence="6">The sequence shown here is derived from an EMBL/GenBank/DDBJ whole genome shotgun (WGS) entry which is preliminary data.</text>
</comment>
<dbReference type="PANTHER" id="PTHR43050:SF1">
    <property type="entry name" value="SERINE RACEMASE"/>
    <property type="match status" value="1"/>
</dbReference>
<evidence type="ECO:0000256" key="4">
    <source>
        <dbReference type="ARBA" id="ARBA00023239"/>
    </source>
</evidence>
<dbReference type="Proteomes" id="UP000885830">
    <property type="component" value="Unassembled WGS sequence"/>
</dbReference>
<dbReference type="GO" id="GO:0018114">
    <property type="term" value="F:threonine racemase activity"/>
    <property type="evidence" value="ECO:0007669"/>
    <property type="project" value="TreeGrafter"/>
</dbReference>
<dbReference type="AlphaFoldDB" id="A0A7C5QW95"/>
<dbReference type="Pfam" id="PF00291">
    <property type="entry name" value="PALP"/>
    <property type="match status" value="1"/>
</dbReference>
<evidence type="ECO:0000313" key="6">
    <source>
        <dbReference type="EMBL" id="HHL43022.1"/>
    </source>
</evidence>
<keyword evidence="4" id="KW-0456">Lyase</keyword>
<dbReference type="FunFam" id="3.40.50.1100:FF:000005">
    <property type="entry name" value="Threonine dehydratase catabolic"/>
    <property type="match status" value="1"/>
</dbReference>
<gene>
    <name evidence="6" type="ORF">ENJ42_05345</name>
</gene>
<dbReference type="PANTHER" id="PTHR43050">
    <property type="entry name" value="SERINE / THREONINE RACEMASE FAMILY MEMBER"/>
    <property type="match status" value="1"/>
</dbReference>
<accession>A0A7C5QW95</accession>
<dbReference type="GO" id="GO:0003941">
    <property type="term" value="F:L-serine ammonia-lyase activity"/>
    <property type="evidence" value="ECO:0007669"/>
    <property type="project" value="TreeGrafter"/>
</dbReference>
<evidence type="ECO:0000256" key="2">
    <source>
        <dbReference type="ARBA" id="ARBA00010869"/>
    </source>
</evidence>
<dbReference type="Gene3D" id="3.40.50.1100">
    <property type="match status" value="2"/>
</dbReference>
<evidence type="ECO:0000256" key="3">
    <source>
        <dbReference type="ARBA" id="ARBA00022898"/>
    </source>
</evidence>
<dbReference type="GO" id="GO:0030170">
    <property type="term" value="F:pyridoxal phosphate binding"/>
    <property type="evidence" value="ECO:0007669"/>
    <property type="project" value="TreeGrafter"/>
</dbReference>
<dbReference type="GO" id="GO:0070179">
    <property type="term" value="P:D-serine biosynthetic process"/>
    <property type="evidence" value="ECO:0007669"/>
    <property type="project" value="TreeGrafter"/>
</dbReference>
<protein>
    <submittedName>
        <fullName evidence="6">Threonine/serine dehydratase</fullName>
    </submittedName>
</protein>
<proteinExistence type="inferred from homology"/>
<dbReference type="InterPro" id="IPR036052">
    <property type="entry name" value="TrpB-like_PALP_sf"/>
</dbReference>
<comment type="cofactor">
    <cofactor evidence="1">
        <name>pyridoxal 5'-phosphate</name>
        <dbReference type="ChEBI" id="CHEBI:597326"/>
    </cofactor>
</comment>
<feature type="domain" description="Tryptophan synthase beta chain-like PALP" evidence="5">
    <location>
        <begin position="19"/>
        <end position="312"/>
    </location>
</feature>
<evidence type="ECO:0000259" key="5">
    <source>
        <dbReference type="Pfam" id="PF00291"/>
    </source>
</evidence>
<dbReference type="EMBL" id="DRMJ01000271">
    <property type="protein sequence ID" value="HHL43022.1"/>
    <property type="molecule type" value="Genomic_DNA"/>
</dbReference>
<evidence type="ECO:0000256" key="1">
    <source>
        <dbReference type="ARBA" id="ARBA00001933"/>
    </source>
</evidence>
<dbReference type="GO" id="GO:0005524">
    <property type="term" value="F:ATP binding"/>
    <property type="evidence" value="ECO:0007669"/>
    <property type="project" value="TreeGrafter"/>
</dbReference>
<dbReference type="GO" id="GO:0000287">
    <property type="term" value="F:magnesium ion binding"/>
    <property type="evidence" value="ECO:0007669"/>
    <property type="project" value="TreeGrafter"/>
</dbReference>